<evidence type="ECO:0000313" key="2">
    <source>
        <dbReference type="Proteomes" id="UP001159363"/>
    </source>
</evidence>
<dbReference type="Proteomes" id="UP001159363">
    <property type="component" value="Chromosome 12"/>
</dbReference>
<name>A0ABQ9GBU1_9NEOP</name>
<evidence type="ECO:0000313" key="1">
    <source>
        <dbReference type="EMBL" id="KAJ8869880.1"/>
    </source>
</evidence>
<keyword evidence="2" id="KW-1185">Reference proteome</keyword>
<accession>A0ABQ9GBU1</accession>
<sequence>MLKLEKALGDFIGPYGLGERNERGEQLSTFAEEQGFVITNAFFALPPRRLDTWKSPGDSPGIIFRNQIDYILINQRYRNSCTSVRTYPGADIL</sequence>
<comment type="caution">
    <text evidence="1">The sequence shown here is derived from an EMBL/GenBank/DDBJ whole genome shotgun (WGS) entry which is preliminary data.</text>
</comment>
<organism evidence="1 2">
    <name type="scientific">Dryococelus australis</name>
    <dbReference type="NCBI Taxonomy" id="614101"/>
    <lineage>
        <taxon>Eukaryota</taxon>
        <taxon>Metazoa</taxon>
        <taxon>Ecdysozoa</taxon>
        <taxon>Arthropoda</taxon>
        <taxon>Hexapoda</taxon>
        <taxon>Insecta</taxon>
        <taxon>Pterygota</taxon>
        <taxon>Neoptera</taxon>
        <taxon>Polyneoptera</taxon>
        <taxon>Phasmatodea</taxon>
        <taxon>Verophasmatodea</taxon>
        <taxon>Anareolatae</taxon>
        <taxon>Phasmatidae</taxon>
        <taxon>Eurycanthinae</taxon>
        <taxon>Dryococelus</taxon>
    </lineage>
</organism>
<dbReference type="EMBL" id="JARBHB010000013">
    <property type="protein sequence ID" value="KAJ8869880.1"/>
    <property type="molecule type" value="Genomic_DNA"/>
</dbReference>
<dbReference type="Gene3D" id="3.60.10.10">
    <property type="entry name" value="Endonuclease/exonuclease/phosphatase"/>
    <property type="match status" value="1"/>
</dbReference>
<gene>
    <name evidence="1" type="ORF">PR048_028889</name>
</gene>
<reference evidence="1 2" key="1">
    <citation type="submission" date="2023-02" db="EMBL/GenBank/DDBJ databases">
        <title>LHISI_Scaffold_Assembly.</title>
        <authorList>
            <person name="Stuart O.P."/>
            <person name="Cleave R."/>
            <person name="Magrath M.J.L."/>
            <person name="Mikheyev A.S."/>
        </authorList>
    </citation>
    <scope>NUCLEOTIDE SEQUENCE [LARGE SCALE GENOMIC DNA]</scope>
    <source>
        <strain evidence="1">Daus_M_001</strain>
        <tissue evidence="1">Leg muscle</tissue>
    </source>
</reference>
<protein>
    <submittedName>
        <fullName evidence="1">Uncharacterized protein</fullName>
    </submittedName>
</protein>
<proteinExistence type="predicted"/>
<dbReference type="InterPro" id="IPR036691">
    <property type="entry name" value="Endo/exonu/phosph_ase_sf"/>
</dbReference>